<dbReference type="SUPFAM" id="SSF51735">
    <property type="entry name" value="NAD(P)-binding Rossmann-fold domains"/>
    <property type="match status" value="1"/>
</dbReference>
<feature type="domain" description="Enoyl reductase (ER)" evidence="3">
    <location>
        <begin position="671"/>
        <end position="944"/>
    </location>
</feature>
<dbReference type="Gene3D" id="3.40.50.720">
    <property type="entry name" value="NAD(P)-binding Rossmann-like Domain"/>
    <property type="match status" value="1"/>
</dbReference>
<feature type="compositionally biased region" description="Polar residues" evidence="2">
    <location>
        <begin position="272"/>
        <end position="281"/>
    </location>
</feature>
<dbReference type="FunFam" id="3.40.50.720:FF:000121">
    <property type="entry name" value="Prostaglandin reductase 2"/>
    <property type="match status" value="1"/>
</dbReference>
<sequence>MQKLIAKTSQLGWSKEPINLEVELTAEEKSKLILFGKVLSSKIFSRTVQIHGLPLDRQNEANLRRLGAMLGNVKEVDMVGNGPGAGKREDVPVLWIPFKYEKLGNFCYGYGVIGHEVQVCPDLENQQLWAEQNTLGVFGNWLRAENNEFQPRIDFEGLRTSDMAECSKHTEVELMAVAGMSKPPRNQVCGNETNNSWIDAVQLALDSWIEVQKRAPMDQSESWVAEAPKEQIDKEIGCSQSNEEALVTPEPNHQVGPSIRIQVEPMEIGPFNSSPMEAQNQNKRKAPPEEPAAHIIKKACKEPEKLSAGPRKSRSVGSLVKKKAQCKRGKSPSEALQMVEEPQTKFQGGDLNSTMSSFEKSEGKQNGEVSSRYFRDFVSNVGAIDLGFCGPKFTWSNRRASWANIRERLDRGLCNADWQQVFPKAGVKHFIAPNFDHNPILLNTHQKVSKGSKPFRFEAMWTKEDSSSTVVERAWKDIEDYFANHFKEVFLSSSPTFPQDLEGLMQPCISTAENLSLSRIPDAKEIKDVVWEMNAMKALGPDGLLGIFFKQYWQIVGPQVIIATQSFFREGWLLKQLNHTFITLIPKGMEHTISINFALLVSATSTTSFRKTKKKNGYVGFKLDFHKAYDRLEWNFIIKRHDYVSGFPKESDMYVTNNTTIKLKVPEGSNGVVVKNLYLSCDPYMRNRMKKAVSGSYIDSFKPGSPIIGFGVAKVLDSGNPNFKKGDLVWGTTKTDAIALGMPGLTAYGGFYEVCSPKKGEHVFISAASGAVGQIVGQFAKLFGCYVVGSAGSKEKVELLKNKFRFDEAFNYKEEPDLDAALKRYFPKGIDIYFENVGGKMLDAVLLNMREHGRIAVCGMISQYNLDKPEGVHNLMHLISKRIRIEGFLVFDYYHLYPKFVELVLSYIAEGKIVYVEDIAEGLESGPAALVGLFTGRNVGKQIVLVAHE</sequence>
<reference evidence="4" key="1">
    <citation type="submission" date="2018-02" db="EMBL/GenBank/DDBJ databases">
        <authorList>
            <person name="Cohen D.B."/>
            <person name="Kent A.D."/>
        </authorList>
    </citation>
    <scope>NUCLEOTIDE SEQUENCE</scope>
</reference>
<dbReference type="InterPro" id="IPR036291">
    <property type="entry name" value="NAD(P)-bd_dom_sf"/>
</dbReference>
<protein>
    <recommendedName>
        <fullName evidence="3">Enoyl reductase (ER) domain-containing protein</fullName>
    </recommendedName>
</protein>
<evidence type="ECO:0000313" key="4">
    <source>
        <dbReference type="EMBL" id="SPD18407.1"/>
    </source>
</evidence>
<dbReference type="Pfam" id="PF14392">
    <property type="entry name" value="zf-CCHC_4"/>
    <property type="match status" value="1"/>
</dbReference>
<dbReference type="Pfam" id="PF16884">
    <property type="entry name" value="ADH_N_2"/>
    <property type="match status" value="1"/>
</dbReference>
<dbReference type="Gene3D" id="3.60.10.10">
    <property type="entry name" value="Endonuclease/exonuclease/phosphatase"/>
    <property type="match status" value="1"/>
</dbReference>
<dbReference type="Pfam" id="PF00107">
    <property type="entry name" value="ADH_zinc_N"/>
    <property type="match status" value="1"/>
</dbReference>
<accession>A0A2N9HWW4</accession>
<dbReference type="PANTHER" id="PTHR43205:SF7">
    <property type="entry name" value="PROSTAGLANDIN REDUCTASE 1"/>
    <property type="match status" value="1"/>
</dbReference>
<dbReference type="AlphaFoldDB" id="A0A2N9HWW4"/>
<name>A0A2N9HWW4_FAGSY</name>
<gene>
    <name evidence="4" type="ORF">FSB_LOCUS46289</name>
</gene>
<evidence type="ECO:0000256" key="2">
    <source>
        <dbReference type="SAM" id="MobiDB-lite"/>
    </source>
</evidence>
<proteinExistence type="predicted"/>
<dbReference type="InterPro" id="IPR025836">
    <property type="entry name" value="Zn_knuckle_CX2CX4HX4C"/>
</dbReference>
<organism evidence="4">
    <name type="scientific">Fagus sylvatica</name>
    <name type="common">Beechnut</name>
    <dbReference type="NCBI Taxonomy" id="28930"/>
    <lineage>
        <taxon>Eukaryota</taxon>
        <taxon>Viridiplantae</taxon>
        <taxon>Streptophyta</taxon>
        <taxon>Embryophyta</taxon>
        <taxon>Tracheophyta</taxon>
        <taxon>Spermatophyta</taxon>
        <taxon>Magnoliopsida</taxon>
        <taxon>eudicotyledons</taxon>
        <taxon>Gunneridae</taxon>
        <taxon>Pentapetalae</taxon>
        <taxon>rosids</taxon>
        <taxon>fabids</taxon>
        <taxon>Fagales</taxon>
        <taxon>Fagaceae</taxon>
        <taxon>Fagus</taxon>
    </lineage>
</organism>
<dbReference type="Gene3D" id="3.90.180.10">
    <property type="entry name" value="Medium-chain alcohol dehydrogenases, catalytic domain"/>
    <property type="match status" value="1"/>
</dbReference>
<dbReference type="InterPro" id="IPR045010">
    <property type="entry name" value="MDR_fam"/>
</dbReference>
<keyword evidence="1" id="KW-0560">Oxidoreductase</keyword>
<dbReference type="InterPro" id="IPR013149">
    <property type="entry name" value="ADH-like_C"/>
</dbReference>
<dbReference type="InterPro" id="IPR011032">
    <property type="entry name" value="GroES-like_sf"/>
</dbReference>
<dbReference type="EMBL" id="OIVN01004623">
    <property type="protein sequence ID" value="SPD18407.1"/>
    <property type="molecule type" value="Genomic_DNA"/>
</dbReference>
<dbReference type="InterPro" id="IPR041694">
    <property type="entry name" value="ADH_N_2"/>
</dbReference>
<dbReference type="InterPro" id="IPR020843">
    <property type="entry name" value="ER"/>
</dbReference>
<feature type="compositionally biased region" description="Basic residues" evidence="2">
    <location>
        <begin position="320"/>
        <end position="330"/>
    </location>
</feature>
<dbReference type="PANTHER" id="PTHR43205">
    <property type="entry name" value="PROSTAGLANDIN REDUCTASE"/>
    <property type="match status" value="1"/>
</dbReference>
<evidence type="ECO:0000259" key="3">
    <source>
        <dbReference type="SMART" id="SM00829"/>
    </source>
</evidence>
<dbReference type="InterPro" id="IPR036691">
    <property type="entry name" value="Endo/exonu/phosph_ase_sf"/>
</dbReference>
<dbReference type="SUPFAM" id="SSF56219">
    <property type="entry name" value="DNase I-like"/>
    <property type="match status" value="1"/>
</dbReference>
<dbReference type="CDD" id="cd08295">
    <property type="entry name" value="double_bond_reductase_like"/>
    <property type="match status" value="1"/>
</dbReference>
<dbReference type="SMART" id="SM00829">
    <property type="entry name" value="PKS_ER"/>
    <property type="match status" value="1"/>
</dbReference>
<dbReference type="GO" id="GO:0032440">
    <property type="term" value="F:2-alkenal reductase [NAD(P)H] activity"/>
    <property type="evidence" value="ECO:0007669"/>
    <property type="project" value="TreeGrafter"/>
</dbReference>
<evidence type="ECO:0000256" key="1">
    <source>
        <dbReference type="ARBA" id="ARBA00023002"/>
    </source>
</evidence>
<feature type="region of interest" description="Disordered" evidence="2">
    <location>
        <begin position="300"/>
        <end position="365"/>
    </location>
</feature>
<feature type="region of interest" description="Disordered" evidence="2">
    <location>
        <begin position="272"/>
        <end position="291"/>
    </location>
</feature>
<feature type="compositionally biased region" description="Polar residues" evidence="2">
    <location>
        <begin position="344"/>
        <end position="358"/>
    </location>
</feature>
<dbReference type="SUPFAM" id="SSF50129">
    <property type="entry name" value="GroES-like"/>
    <property type="match status" value="2"/>
</dbReference>